<evidence type="ECO:0000259" key="1">
    <source>
        <dbReference type="Pfam" id="PF00646"/>
    </source>
</evidence>
<name>A0A0D3CJI8_BRAOL</name>
<sequence length="249" mass="29220">MASTKTKKAIAAHDQEHELPREMIEEILTHVPPISLVRFRTIYLVSIDPKILVRELTLEVPGIESEIKLLVDCNEFLLCSMDKGAAVWNPWLKQSRWIKADASQPSFRINDIGYDNNDNMRVAERRYKTIGSYRTNYRPIWETQEFSSEEWKDSKLKPRQGDKSRKNKPATFFKRCGVLLHGNLYWIAFCDRTDPFYHLVNFDFSSEIFYSFFCDLPCGMNHPRNALVLKSLQRRSVFVVETMLQDKED</sequence>
<protein>
    <submittedName>
        <fullName evidence="3">Uncharacterized protein</fullName>
    </submittedName>
</protein>
<feature type="domain" description="F-box" evidence="1">
    <location>
        <begin position="18"/>
        <end position="40"/>
    </location>
</feature>
<dbReference type="InterPro" id="IPR001810">
    <property type="entry name" value="F-box_dom"/>
</dbReference>
<evidence type="ECO:0000313" key="3">
    <source>
        <dbReference type="EnsemblPlants" id="Bo5g123810.1"/>
    </source>
</evidence>
<dbReference type="PANTHER" id="PTHR47993">
    <property type="entry name" value="OS09G0372900 PROTEIN-RELATED"/>
    <property type="match status" value="1"/>
</dbReference>
<feature type="domain" description="F-box associated beta-propeller type 1" evidence="2">
    <location>
        <begin position="44"/>
        <end position="235"/>
    </location>
</feature>
<organism evidence="3 4">
    <name type="scientific">Brassica oleracea var. oleracea</name>
    <dbReference type="NCBI Taxonomy" id="109376"/>
    <lineage>
        <taxon>Eukaryota</taxon>
        <taxon>Viridiplantae</taxon>
        <taxon>Streptophyta</taxon>
        <taxon>Embryophyta</taxon>
        <taxon>Tracheophyta</taxon>
        <taxon>Spermatophyta</taxon>
        <taxon>Magnoliopsida</taxon>
        <taxon>eudicotyledons</taxon>
        <taxon>Gunneridae</taxon>
        <taxon>Pentapetalae</taxon>
        <taxon>rosids</taxon>
        <taxon>malvids</taxon>
        <taxon>Brassicales</taxon>
        <taxon>Brassicaceae</taxon>
        <taxon>Brassiceae</taxon>
        <taxon>Brassica</taxon>
    </lineage>
</organism>
<dbReference type="InterPro" id="IPR050233">
    <property type="entry name" value="A_thaliana_F-box"/>
</dbReference>
<dbReference type="Pfam" id="PF00646">
    <property type="entry name" value="F-box"/>
    <property type="match status" value="1"/>
</dbReference>
<reference evidence="3" key="2">
    <citation type="submission" date="2015-03" db="UniProtKB">
        <authorList>
            <consortium name="EnsemblPlants"/>
        </authorList>
    </citation>
    <scope>IDENTIFICATION</scope>
</reference>
<keyword evidence="4" id="KW-1185">Reference proteome</keyword>
<evidence type="ECO:0000259" key="2">
    <source>
        <dbReference type="Pfam" id="PF07734"/>
    </source>
</evidence>
<dbReference type="EnsemblPlants" id="Bo5g123810.1">
    <property type="protein sequence ID" value="Bo5g123810.1"/>
    <property type="gene ID" value="Bo5g123810"/>
</dbReference>
<dbReference type="Pfam" id="PF07734">
    <property type="entry name" value="FBA_1"/>
    <property type="match status" value="1"/>
</dbReference>
<dbReference type="OMA" id="WIAFCDR"/>
<dbReference type="Proteomes" id="UP000032141">
    <property type="component" value="Chromosome C5"/>
</dbReference>
<evidence type="ECO:0000313" key="4">
    <source>
        <dbReference type="Proteomes" id="UP000032141"/>
    </source>
</evidence>
<accession>A0A0D3CJI8</accession>
<dbReference type="InterPro" id="IPR017451">
    <property type="entry name" value="F-box-assoc_interact_dom"/>
</dbReference>
<dbReference type="NCBIfam" id="TIGR01640">
    <property type="entry name" value="F_box_assoc_1"/>
    <property type="match status" value="1"/>
</dbReference>
<dbReference type="InterPro" id="IPR006527">
    <property type="entry name" value="F-box-assoc_dom_typ1"/>
</dbReference>
<dbReference type="AlphaFoldDB" id="A0A0D3CJI8"/>
<dbReference type="PANTHER" id="PTHR47993:SF392">
    <property type="entry name" value="F-BOX DOMAIN-CONTAINING PROTEIN"/>
    <property type="match status" value="1"/>
</dbReference>
<dbReference type="Gramene" id="Bo5g123810.1">
    <property type="protein sequence ID" value="Bo5g123810.1"/>
    <property type="gene ID" value="Bo5g123810"/>
</dbReference>
<proteinExistence type="predicted"/>
<dbReference type="HOGENOM" id="CLU_034692_2_1_1"/>
<reference evidence="3 4" key="1">
    <citation type="journal article" date="2014" name="Genome Biol.">
        <title>Transcriptome and methylome profiling reveals relics of genome dominance in the mesopolyploid Brassica oleracea.</title>
        <authorList>
            <person name="Parkin I.A."/>
            <person name="Koh C."/>
            <person name="Tang H."/>
            <person name="Robinson S.J."/>
            <person name="Kagale S."/>
            <person name="Clarke W.E."/>
            <person name="Town C.D."/>
            <person name="Nixon J."/>
            <person name="Krishnakumar V."/>
            <person name="Bidwell S.L."/>
            <person name="Denoeud F."/>
            <person name="Belcram H."/>
            <person name="Links M.G."/>
            <person name="Just J."/>
            <person name="Clarke C."/>
            <person name="Bender T."/>
            <person name="Huebert T."/>
            <person name="Mason A.S."/>
            <person name="Pires J.C."/>
            <person name="Barker G."/>
            <person name="Moore J."/>
            <person name="Walley P.G."/>
            <person name="Manoli S."/>
            <person name="Batley J."/>
            <person name="Edwards D."/>
            <person name="Nelson M.N."/>
            <person name="Wang X."/>
            <person name="Paterson A.H."/>
            <person name="King G."/>
            <person name="Bancroft I."/>
            <person name="Chalhoub B."/>
            <person name="Sharpe A.G."/>
        </authorList>
    </citation>
    <scope>NUCLEOTIDE SEQUENCE</scope>
    <source>
        <strain evidence="3 4">cv. TO1000</strain>
    </source>
</reference>